<evidence type="ECO:0000313" key="2">
    <source>
        <dbReference type="Proteomes" id="UP001162164"/>
    </source>
</evidence>
<dbReference type="Proteomes" id="UP001162164">
    <property type="component" value="Unassembled WGS sequence"/>
</dbReference>
<dbReference type="EMBL" id="JAPWTJ010000666">
    <property type="protein sequence ID" value="KAJ8976480.1"/>
    <property type="molecule type" value="Genomic_DNA"/>
</dbReference>
<name>A0ABQ9JE54_9CUCU</name>
<accession>A0ABQ9JE54</accession>
<keyword evidence="2" id="KW-1185">Reference proteome</keyword>
<comment type="caution">
    <text evidence="1">The sequence shown here is derived from an EMBL/GenBank/DDBJ whole genome shotgun (WGS) entry which is preliminary data.</text>
</comment>
<proteinExistence type="predicted"/>
<gene>
    <name evidence="1" type="ORF">NQ317_013701</name>
</gene>
<sequence>MHHVRRTSRRFNELHSDVTLPPMDEKKFRRIEKLEFGIFSTIVLRNWNISKSCRDVENIRIKKIKVVDTDSSIYPSATFDDFHPPSVFKLVISLPKSTNIVVEERRNSDWSDSVGLGKFNLLVLESEQTVGKAAKISLKNVPIWVEQEGNSYRNVYKIDEDAELLDDDT</sequence>
<evidence type="ECO:0000313" key="1">
    <source>
        <dbReference type="EMBL" id="KAJ8976480.1"/>
    </source>
</evidence>
<protein>
    <submittedName>
        <fullName evidence="1">Uncharacterized protein</fullName>
    </submittedName>
</protein>
<reference evidence="1" key="1">
    <citation type="journal article" date="2023" name="Insect Mol. Biol.">
        <title>Genome sequencing provides insights into the evolution of gene families encoding plant cell wall-degrading enzymes in longhorned beetles.</title>
        <authorList>
            <person name="Shin N.R."/>
            <person name="Okamura Y."/>
            <person name="Kirsch R."/>
            <person name="Pauchet Y."/>
        </authorList>
    </citation>
    <scope>NUCLEOTIDE SEQUENCE</scope>
    <source>
        <strain evidence="1">MMC_N1</strain>
    </source>
</reference>
<organism evidence="1 2">
    <name type="scientific">Molorchus minor</name>
    <dbReference type="NCBI Taxonomy" id="1323400"/>
    <lineage>
        <taxon>Eukaryota</taxon>
        <taxon>Metazoa</taxon>
        <taxon>Ecdysozoa</taxon>
        <taxon>Arthropoda</taxon>
        <taxon>Hexapoda</taxon>
        <taxon>Insecta</taxon>
        <taxon>Pterygota</taxon>
        <taxon>Neoptera</taxon>
        <taxon>Endopterygota</taxon>
        <taxon>Coleoptera</taxon>
        <taxon>Polyphaga</taxon>
        <taxon>Cucujiformia</taxon>
        <taxon>Chrysomeloidea</taxon>
        <taxon>Cerambycidae</taxon>
        <taxon>Lamiinae</taxon>
        <taxon>Monochamini</taxon>
        <taxon>Molorchus</taxon>
    </lineage>
</organism>